<feature type="binding site" evidence="5">
    <location>
        <position position="185"/>
    </location>
    <ligand>
        <name>biotin</name>
        <dbReference type="ChEBI" id="CHEBI:57586"/>
    </ligand>
</feature>
<dbReference type="Pfam" id="PF02237">
    <property type="entry name" value="BPL_C"/>
    <property type="match status" value="1"/>
</dbReference>
<dbReference type="SUPFAM" id="SSF55681">
    <property type="entry name" value="Class II aaRS and biotin synthetases"/>
    <property type="match status" value="1"/>
</dbReference>
<dbReference type="HAMAP" id="MF_00978">
    <property type="entry name" value="Bifunct_BirA"/>
    <property type="match status" value="1"/>
</dbReference>
<accession>A0A094WMX3</accession>
<keyword evidence="3 5" id="KW-0067">ATP-binding</keyword>
<evidence type="ECO:0000256" key="5">
    <source>
        <dbReference type="HAMAP-Rule" id="MF_00978"/>
    </source>
</evidence>
<keyword evidence="5" id="KW-0805">Transcription regulation</keyword>
<evidence type="ECO:0000313" key="10">
    <source>
        <dbReference type="Proteomes" id="UP000297014"/>
    </source>
</evidence>
<name>A0A094WMX3_ALKAL</name>
<evidence type="ECO:0000256" key="1">
    <source>
        <dbReference type="ARBA" id="ARBA00022598"/>
    </source>
</evidence>
<dbReference type="eggNOG" id="COG0340">
    <property type="taxonomic scope" value="Bacteria"/>
</dbReference>
<keyword evidence="5" id="KW-0238">DNA-binding</keyword>
<dbReference type="GO" id="GO:0006355">
    <property type="term" value="P:regulation of DNA-templated transcription"/>
    <property type="evidence" value="ECO:0007669"/>
    <property type="project" value="UniProtKB-UniRule"/>
</dbReference>
<dbReference type="PROSITE" id="PS51733">
    <property type="entry name" value="BPL_LPL_CATALYTIC"/>
    <property type="match status" value="1"/>
</dbReference>
<protein>
    <recommendedName>
        <fullName evidence="5">Bifunctional ligase/repressor BirA</fullName>
    </recommendedName>
    <alternativeName>
        <fullName evidence="5">Biotin--[acetyl-CoA-carboxylase] ligase</fullName>
        <ecNumber evidence="5">6.3.4.15</ecNumber>
    </alternativeName>
    <alternativeName>
        <fullName evidence="5">Biotin--protein ligase</fullName>
    </alternativeName>
    <alternativeName>
        <fullName evidence="5">Biotin-[acetyl-CoA carboxylase] synthetase</fullName>
    </alternativeName>
</protein>
<evidence type="ECO:0000256" key="2">
    <source>
        <dbReference type="ARBA" id="ARBA00022741"/>
    </source>
</evidence>
<dbReference type="OrthoDB" id="9807064at2"/>
<dbReference type="Gene3D" id="2.30.30.100">
    <property type="match status" value="1"/>
</dbReference>
<evidence type="ECO:0000256" key="4">
    <source>
        <dbReference type="ARBA" id="ARBA00023267"/>
    </source>
</evidence>
<dbReference type="Gene3D" id="3.30.930.10">
    <property type="entry name" value="Bira Bifunctional Protein, Domain 2"/>
    <property type="match status" value="1"/>
</dbReference>
<dbReference type="InterPro" id="IPR013196">
    <property type="entry name" value="HTH_11"/>
</dbReference>
<feature type="DNA-binding region" description="H-T-H motif" evidence="5">
    <location>
        <begin position="19"/>
        <end position="38"/>
    </location>
</feature>
<dbReference type="PANTHER" id="PTHR12835">
    <property type="entry name" value="BIOTIN PROTEIN LIGASE"/>
    <property type="match status" value="1"/>
</dbReference>
<dbReference type="Proteomes" id="UP000002754">
    <property type="component" value="Unassembled WGS sequence"/>
</dbReference>
<evidence type="ECO:0000259" key="6">
    <source>
        <dbReference type="PROSITE" id="PS51733"/>
    </source>
</evidence>
<dbReference type="Pfam" id="PF08279">
    <property type="entry name" value="HTH_11"/>
    <property type="match status" value="1"/>
</dbReference>
<dbReference type="InterPro" id="IPR003142">
    <property type="entry name" value="BPL_C"/>
</dbReference>
<dbReference type="GO" id="GO:0005737">
    <property type="term" value="C:cytoplasm"/>
    <property type="evidence" value="ECO:0007669"/>
    <property type="project" value="TreeGrafter"/>
</dbReference>
<dbReference type="RefSeq" id="WP_003322408.1">
    <property type="nucleotide sequence ID" value="NZ_ALPT02000001.1"/>
</dbReference>
<dbReference type="CDD" id="cd16442">
    <property type="entry name" value="BPL"/>
    <property type="match status" value="1"/>
</dbReference>
<dbReference type="EMBL" id="ALPT02000001">
    <property type="protein sequence ID" value="KGA99114.1"/>
    <property type="molecule type" value="Genomic_DNA"/>
</dbReference>
<dbReference type="GO" id="GO:0005524">
    <property type="term" value="F:ATP binding"/>
    <property type="evidence" value="ECO:0007669"/>
    <property type="project" value="UniProtKB-UniRule"/>
</dbReference>
<dbReference type="InterPro" id="IPR030855">
    <property type="entry name" value="Bifunct_BirA"/>
</dbReference>
<dbReference type="InterPro" id="IPR004143">
    <property type="entry name" value="BPL_LPL_catalytic"/>
</dbReference>
<dbReference type="EC" id="6.3.4.15" evidence="5"/>
<dbReference type="AlphaFoldDB" id="A0A094WMX3"/>
<comment type="caution">
    <text evidence="5">Lacks conserved residue(s) required for the propagation of feature annotation.</text>
</comment>
<proteinExistence type="inferred from homology"/>
<keyword evidence="5" id="KW-0804">Transcription</keyword>
<keyword evidence="9" id="KW-1185">Reference proteome</keyword>
<evidence type="ECO:0000256" key="3">
    <source>
        <dbReference type="ARBA" id="ARBA00022840"/>
    </source>
</evidence>
<dbReference type="SUPFAM" id="SSF50037">
    <property type="entry name" value="C-terminal domain of transcriptional repressors"/>
    <property type="match status" value="1"/>
</dbReference>
<dbReference type="Pfam" id="PF03099">
    <property type="entry name" value="BPL_LplA_LipB"/>
    <property type="match status" value="1"/>
</dbReference>
<dbReference type="EMBL" id="JALP01000163">
    <property type="protein sequence ID" value="THG90317.1"/>
    <property type="molecule type" value="Genomic_DNA"/>
</dbReference>
<dbReference type="GO" id="GO:0016740">
    <property type="term" value="F:transferase activity"/>
    <property type="evidence" value="ECO:0007669"/>
    <property type="project" value="UniProtKB-ARBA"/>
</dbReference>
<dbReference type="InterPro" id="IPR008988">
    <property type="entry name" value="Transcriptional_repressor_C"/>
</dbReference>
<reference evidence="7 9" key="1">
    <citation type="journal article" date="2014" name="Genome Announc.">
        <title>Draft Genome Sequence of Bacillus alcalophilus AV1934, a Classic Alkaliphile Isolated from Human Feces in 1934.</title>
        <authorList>
            <person name="Attie O."/>
            <person name="Jayaprakash A."/>
            <person name="Shah H."/>
            <person name="Paulsen I.T."/>
            <person name="Morino M."/>
            <person name="Takahashi Y."/>
            <person name="Narumi I."/>
            <person name="Sachidanandam R."/>
            <person name="Satoh K."/>
            <person name="Ito M."/>
            <person name="Krulwich T.A."/>
        </authorList>
    </citation>
    <scope>NUCLEOTIDE SEQUENCE [LARGE SCALE GENOMIC DNA]</scope>
    <source>
        <strain evidence="7 9">AV1934</strain>
    </source>
</reference>
<sequence>MKEQLIKLLLKEPGAFVSGEKLSEELGCSRTAIWKHIDALRQDGYRLESAPRKGYRLIEVPDMMKAHDIKIHLATKYIGHKIHYFDAVPTTQKEAMKYIQNGATEGELVVTSNQTNGKGRLGRVWNFAQAKAIAMSLILKPDISPMKVPQLTLLTAVAVVRALRKQTNLDVSIKWPNDLLINGKKIVGILTEMQAEPDLVHSVVIGIGINVNQEQDDFAEELRDKASSLFIESGQTYKRAELIAEVLNEFEGLYDLYLESGFSVIKTLWESYAISLGSHIYARTAKETIYGLATGINDDGVLLLEDQEGQIHSIYSADIEMASQIEK</sequence>
<dbReference type="Gene3D" id="1.10.10.10">
    <property type="entry name" value="Winged helix-like DNA-binding domain superfamily/Winged helix DNA-binding domain"/>
    <property type="match status" value="1"/>
</dbReference>
<keyword evidence="4 5" id="KW-0092">Biotin</keyword>
<dbReference type="Proteomes" id="UP000297014">
    <property type="component" value="Unassembled WGS sequence"/>
</dbReference>
<dbReference type="NCBIfam" id="TIGR00121">
    <property type="entry name" value="birA_ligase"/>
    <property type="match status" value="1"/>
</dbReference>
<gene>
    <name evidence="5" type="primary">birA</name>
    <name evidence="8" type="ORF">AJ85_11595</name>
    <name evidence="7" type="ORF">BALCAV_0200215</name>
</gene>
<feature type="binding site" evidence="5">
    <location>
        <position position="114"/>
    </location>
    <ligand>
        <name>biotin</name>
        <dbReference type="ChEBI" id="CHEBI:57586"/>
    </ligand>
</feature>
<dbReference type="InterPro" id="IPR036390">
    <property type="entry name" value="WH_DNA-bd_sf"/>
</dbReference>
<dbReference type="InterPro" id="IPR045864">
    <property type="entry name" value="aa-tRNA-synth_II/BPL/LPL"/>
</dbReference>
<keyword evidence="5" id="KW-0678">Repressor</keyword>
<dbReference type="GO" id="GO:0004077">
    <property type="term" value="F:biotin--[biotin carboxyl-carrier protein] ligase activity"/>
    <property type="evidence" value="ECO:0007669"/>
    <property type="project" value="UniProtKB-UniRule"/>
</dbReference>
<evidence type="ECO:0000313" key="9">
    <source>
        <dbReference type="Proteomes" id="UP000002754"/>
    </source>
</evidence>
<dbReference type="STRING" id="1218173.BALCAV_0200215"/>
<keyword evidence="2 5" id="KW-0547">Nucleotide-binding</keyword>
<dbReference type="eggNOG" id="COG1654">
    <property type="taxonomic scope" value="Bacteria"/>
</dbReference>
<keyword evidence="1 5" id="KW-0436">Ligase</keyword>
<dbReference type="SUPFAM" id="SSF46785">
    <property type="entry name" value="Winged helix' DNA-binding domain"/>
    <property type="match status" value="1"/>
</dbReference>
<comment type="function">
    <text evidence="5">Acts both as a biotin--[acetyl-CoA-carboxylase] ligase and a repressor.</text>
</comment>
<evidence type="ECO:0000313" key="7">
    <source>
        <dbReference type="EMBL" id="KGA99114.1"/>
    </source>
</evidence>
<comment type="caution">
    <text evidence="7">The sequence shown here is derived from an EMBL/GenBank/DDBJ whole genome shotgun (WGS) entry which is preliminary data.</text>
</comment>
<dbReference type="InterPro" id="IPR036388">
    <property type="entry name" value="WH-like_DNA-bd_sf"/>
</dbReference>
<dbReference type="PANTHER" id="PTHR12835:SF5">
    <property type="entry name" value="BIOTIN--PROTEIN LIGASE"/>
    <property type="match status" value="1"/>
</dbReference>
<evidence type="ECO:0000313" key="8">
    <source>
        <dbReference type="EMBL" id="THG90317.1"/>
    </source>
</evidence>
<dbReference type="InterPro" id="IPR004408">
    <property type="entry name" value="Biotin_CoA_COase_ligase"/>
</dbReference>
<feature type="domain" description="BPL/LPL catalytic" evidence="6">
    <location>
        <begin position="82"/>
        <end position="258"/>
    </location>
</feature>
<reference evidence="8 10" key="2">
    <citation type="submission" date="2014-01" db="EMBL/GenBank/DDBJ databases">
        <title>Draft genome sequencing of Bacillus alcalophilus CGMCC 1.3604.</title>
        <authorList>
            <person name="Yang J."/>
            <person name="Diao L."/>
            <person name="Yang S."/>
        </authorList>
    </citation>
    <scope>NUCLEOTIDE SEQUENCE [LARGE SCALE GENOMIC DNA]</scope>
    <source>
        <strain evidence="8 10">CGMCC 1.3604</strain>
    </source>
</reference>
<comment type="similarity">
    <text evidence="5">Belongs to the biotin--protein ligase family.</text>
</comment>
<organism evidence="7 9">
    <name type="scientific">Alkalihalobacillus alcalophilus ATCC 27647 = CGMCC 1.3604</name>
    <dbReference type="NCBI Taxonomy" id="1218173"/>
    <lineage>
        <taxon>Bacteria</taxon>
        <taxon>Bacillati</taxon>
        <taxon>Bacillota</taxon>
        <taxon>Bacilli</taxon>
        <taxon>Bacillales</taxon>
        <taxon>Bacillaceae</taxon>
        <taxon>Alkalihalobacillus</taxon>
    </lineage>
</organism>
<comment type="catalytic activity">
    <reaction evidence="5">
        <text>biotin + L-lysyl-[protein] + ATP = N(6)-biotinyl-L-lysyl-[protein] + AMP + diphosphate + H(+)</text>
        <dbReference type="Rhea" id="RHEA:11756"/>
        <dbReference type="Rhea" id="RHEA-COMP:9752"/>
        <dbReference type="Rhea" id="RHEA-COMP:10505"/>
        <dbReference type="ChEBI" id="CHEBI:15378"/>
        <dbReference type="ChEBI" id="CHEBI:29969"/>
        <dbReference type="ChEBI" id="CHEBI:30616"/>
        <dbReference type="ChEBI" id="CHEBI:33019"/>
        <dbReference type="ChEBI" id="CHEBI:57586"/>
        <dbReference type="ChEBI" id="CHEBI:83144"/>
        <dbReference type="ChEBI" id="CHEBI:456215"/>
        <dbReference type="EC" id="6.3.4.15"/>
    </reaction>
</comment>
<dbReference type="GO" id="GO:0009249">
    <property type="term" value="P:protein lipoylation"/>
    <property type="evidence" value="ECO:0007669"/>
    <property type="project" value="UniProtKB-ARBA"/>
</dbReference>
<dbReference type="GO" id="GO:0003677">
    <property type="term" value="F:DNA binding"/>
    <property type="evidence" value="ECO:0007669"/>
    <property type="project" value="UniProtKB-UniRule"/>
</dbReference>